<keyword evidence="3 8" id="KW-0238">DNA-binding</keyword>
<dbReference type="GO" id="GO:0005634">
    <property type="term" value="C:nucleus"/>
    <property type="evidence" value="ECO:0007669"/>
    <property type="project" value="UniProtKB-SubCell"/>
</dbReference>
<evidence type="ECO:0000256" key="3">
    <source>
        <dbReference type="ARBA" id="ARBA00023125"/>
    </source>
</evidence>
<name>A0AAD9MWP3_9ANNE</name>
<dbReference type="FunFam" id="1.10.10.60:FF:000059">
    <property type="entry name" value="TGFB-induced factor homeobox 1"/>
    <property type="match status" value="1"/>
</dbReference>
<evidence type="ECO:0000256" key="6">
    <source>
        <dbReference type="ARBA" id="ARBA00023242"/>
    </source>
</evidence>
<feature type="region of interest" description="Disordered" evidence="9">
    <location>
        <begin position="151"/>
        <end position="184"/>
    </location>
</feature>
<reference evidence="11" key="1">
    <citation type="journal article" date="2023" name="Mol. Biol. Evol.">
        <title>Third-Generation Sequencing Reveals the Adaptive Role of the Epigenome in Three Deep-Sea Polychaetes.</title>
        <authorList>
            <person name="Perez M."/>
            <person name="Aroh O."/>
            <person name="Sun Y."/>
            <person name="Lan Y."/>
            <person name="Juniper S.K."/>
            <person name="Young C.R."/>
            <person name="Angers B."/>
            <person name="Qian P.Y."/>
        </authorList>
    </citation>
    <scope>NUCLEOTIDE SEQUENCE</scope>
    <source>
        <strain evidence="11">P08H-3</strain>
    </source>
</reference>
<dbReference type="InterPro" id="IPR009057">
    <property type="entry name" value="Homeodomain-like_sf"/>
</dbReference>
<evidence type="ECO:0000256" key="2">
    <source>
        <dbReference type="ARBA" id="ARBA00023015"/>
    </source>
</evidence>
<dbReference type="InterPro" id="IPR050224">
    <property type="entry name" value="TALE_homeobox"/>
</dbReference>
<feature type="region of interest" description="Disordered" evidence="9">
    <location>
        <begin position="269"/>
        <end position="301"/>
    </location>
</feature>
<dbReference type="Proteomes" id="UP001208570">
    <property type="component" value="Unassembled WGS sequence"/>
</dbReference>
<dbReference type="PANTHER" id="PTHR11850">
    <property type="entry name" value="HOMEOBOX PROTEIN TRANSCRIPTION FACTORS"/>
    <property type="match status" value="1"/>
</dbReference>
<evidence type="ECO:0000259" key="10">
    <source>
        <dbReference type="PROSITE" id="PS50071"/>
    </source>
</evidence>
<evidence type="ECO:0000256" key="7">
    <source>
        <dbReference type="ARBA" id="ARBA00038021"/>
    </source>
</evidence>
<gene>
    <name evidence="11" type="ORF">LSH36_657g01037</name>
</gene>
<dbReference type="Pfam" id="PF05920">
    <property type="entry name" value="Homeobox_KN"/>
    <property type="match status" value="1"/>
</dbReference>
<evidence type="ECO:0000256" key="8">
    <source>
        <dbReference type="PROSITE-ProRule" id="PRU00108"/>
    </source>
</evidence>
<sequence>MESQGVLDYSAKMIRPKRVREKAPKWYEDFEDVDGDGTGNQLSGSLNKKRRGNLPKESVRVLKQWLYEHRYNAYPTDQEKLELSRDANLTVLQVCNWFINARRRILPEIIKREGQDPLQYTITRKHKPLGSGVKSMPNTLSHVKIWEPSNFSQSNGSVSPPQGSSGQSSPNAIDTDYSETEDDGYADYDCQYQTQDPLGFIPIASSDLAIAYETTHPAVKDEDALSDAETVGAQDGASCEPIPEPEDNKDINSFQMLVEVAITQLQELEKQRQSQSMPTSSSATTDTLIISPQRLTTSTCS</sequence>
<dbReference type="SUPFAM" id="SSF46689">
    <property type="entry name" value="Homeodomain-like"/>
    <property type="match status" value="1"/>
</dbReference>
<keyword evidence="2" id="KW-0805">Transcription regulation</keyword>
<keyword evidence="5" id="KW-0804">Transcription</keyword>
<organism evidence="11 12">
    <name type="scientific">Paralvinella palmiformis</name>
    <dbReference type="NCBI Taxonomy" id="53620"/>
    <lineage>
        <taxon>Eukaryota</taxon>
        <taxon>Metazoa</taxon>
        <taxon>Spiralia</taxon>
        <taxon>Lophotrochozoa</taxon>
        <taxon>Annelida</taxon>
        <taxon>Polychaeta</taxon>
        <taxon>Sedentaria</taxon>
        <taxon>Canalipalpata</taxon>
        <taxon>Terebellida</taxon>
        <taxon>Terebelliformia</taxon>
        <taxon>Alvinellidae</taxon>
        <taxon>Paralvinella</taxon>
    </lineage>
</organism>
<dbReference type="CDD" id="cd00086">
    <property type="entry name" value="homeodomain"/>
    <property type="match status" value="1"/>
</dbReference>
<dbReference type="Gene3D" id="1.10.10.60">
    <property type="entry name" value="Homeodomain-like"/>
    <property type="match status" value="1"/>
</dbReference>
<keyword evidence="12" id="KW-1185">Reference proteome</keyword>
<dbReference type="InterPro" id="IPR001356">
    <property type="entry name" value="HD"/>
</dbReference>
<evidence type="ECO:0000313" key="12">
    <source>
        <dbReference type="Proteomes" id="UP001208570"/>
    </source>
</evidence>
<evidence type="ECO:0000313" key="11">
    <source>
        <dbReference type="EMBL" id="KAK2145794.1"/>
    </source>
</evidence>
<dbReference type="GO" id="GO:0006355">
    <property type="term" value="P:regulation of DNA-templated transcription"/>
    <property type="evidence" value="ECO:0007669"/>
    <property type="project" value="InterPro"/>
</dbReference>
<keyword evidence="6 8" id="KW-0539">Nucleus</keyword>
<feature type="DNA-binding region" description="Homeobox" evidence="8">
    <location>
        <begin position="47"/>
        <end position="109"/>
    </location>
</feature>
<feature type="domain" description="Homeobox" evidence="10">
    <location>
        <begin position="45"/>
        <end position="108"/>
    </location>
</feature>
<keyword evidence="4 8" id="KW-0371">Homeobox</keyword>
<dbReference type="SMART" id="SM00389">
    <property type="entry name" value="HOX"/>
    <property type="match status" value="1"/>
</dbReference>
<comment type="subcellular location">
    <subcellularLocation>
        <location evidence="1 8">Nucleus</location>
    </subcellularLocation>
</comment>
<comment type="similarity">
    <text evidence="7">Belongs to the TALE/TGIF homeobox family.</text>
</comment>
<dbReference type="EMBL" id="JAODUP010000657">
    <property type="protein sequence ID" value="KAK2145794.1"/>
    <property type="molecule type" value="Genomic_DNA"/>
</dbReference>
<comment type="caution">
    <text evidence="11">The sequence shown here is derived from an EMBL/GenBank/DDBJ whole genome shotgun (WGS) entry which is preliminary data.</text>
</comment>
<accession>A0AAD9MWP3</accession>
<evidence type="ECO:0000256" key="5">
    <source>
        <dbReference type="ARBA" id="ARBA00023163"/>
    </source>
</evidence>
<proteinExistence type="inferred from homology"/>
<feature type="region of interest" description="Disordered" evidence="9">
    <location>
        <begin position="30"/>
        <end position="51"/>
    </location>
</feature>
<evidence type="ECO:0000256" key="4">
    <source>
        <dbReference type="ARBA" id="ARBA00023155"/>
    </source>
</evidence>
<dbReference type="GO" id="GO:0003677">
    <property type="term" value="F:DNA binding"/>
    <property type="evidence" value="ECO:0007669"/>
    <property type="project" value="UniProtKB-UniRule"/>
</dbReference>
<dbReference type="PROSITE" id="PS50071">
    <property type="entry name" value="HOMEOBOX_2"/>
    <property type="match status" value="1"/>
</dbReference>
<evidence type="ECO:0000256" key="9">
    <source>
        <dbReference type="SAM" id="MobiDB-lite"/>
    </source>
</evidence>
<feature type="compositionally biased region" description="Low complexity" evidence="9">
    <location>
        <begin position="152"/>
        <end position="171"/>
    </location>
</feature>
<protein>
    <recommendedName>
        <fullName evidence="10">Homeobox domain-containing protein</fullName>
    </recommendedName>
</protein>
<feature type="compositionally biased region" description="Polar residues" evidence="9">
    <location>
        <begin position="273"/>
        <end position="301"/>
    </location>
</feature>
<dbReference type="AlphaFoldDB" id="A0AAD9MWP3"/>
<evidence type="ECO:0000256" key="1">
    <source>
        <dbReference type="ARBA" id="ARBA00004123"/>
    </source>
</evidence>
<dbReference type="InterPro" id="IPR008422">
    <property type="entry name" value="KN_HD"/>
</dbReference>